<dbReference type="Gene3D" id="2.60.120.10">
    <property type="entry name" value="Jelly Rolls"/>
    <property type="match status" value="1"/>
</dbReference>
<dbReference type="RefSeq" id="WP_121848116.1">
    <property type="nucleotide sequence ID" value="NZ_CP032050.1"/>
</dbReference>
<keyword evidence="2" id="KW-1185">Reference proteome</keyword>
<organism evidence="1 2">
    <name type="scientific">Euzebyella marina</name>
    <dbReference type="NCBI Taxonomy" id="1761453"/>
    <lineage>
        <taxon>Bacteria</taxon>
        <taxon>Pseudomonadati</taxon>
        <taxon>Bacteroidota</taxon>
        <taxon>Flavobacteriia</taxon>
        <taxon>Flavobacteriales</taxon>
        <taxon>Flavobacteriaceae</taxon>
        <taxon>Euzebyella</taxon>
    </lineage>
</organism>
<proteinExistence type="predicted"/>
<protein>
    <submittedName>
        <fullName evidence="1">Uncharacterized protein</fullName>
    </submittedName>
</protein>
<evidence type="ECO:0000313" key="2">
    <source>
        <dbReference type="Proteomes" id="UP000276309"/>
    </source>
</evidence>
<dbReference type="Proteomes" id="UP000276309">
    <property type="component" value="Chromosome"/>
</dbReference>
<dbReference type="OrthoDB" id="9800684at2"/>
<accession>A0A3G2L4G0</accession>
<dbReference type="InterPro" id="IPR014710">
    <property type="entry name" value="RmlC-like_jellyroll"/>
</dbReference>
<gene>
    <name evidence="1" type="ORF">D1013_06640</name>
</gene>
<evidence type="ECO:0000313" key="1">
    <source>
        <dbReference type="EMBL" id="AYN67066.1"/>
    </source>
</evidence>
<dbReference type="AlphaFoldDB" id="A0A3G2L4G0"/>
<dbReference type="KEGG" id="emar:D1013_06640"/>
<dbReference type="EMBL" id="CP032050">
    <property type="protein sequence ID" value="AYN67066.1"/>
    <property type="molecule type" value="Genomic_DNA"/>
</dbReference>
<reference evidence="1 2" key="1">
    <citation type="submission" date="2018-08" db="EMBL/GenBank/DDBJ databases">
        <title>The reduced genetic potential of extracellular carbohydrate catabolism in Euzebyella marina RN62, a Flavobacteriia bacterium isolated from the hadal water.</title>
        <authorList>
            <person name="Xue C."/>
        </authorList>
    </citation>
    <scope>NUCLEOTIDE SEQUENCE [LARGE SCALE GENOMIC DNA]</scope>
    <source>
        <strain evidence="1 2">RN62</strain>
    </source>
</reference>
<name>A0A3G2L4G0_9FLAO</name>
<sequence length="141" mass="16387">MIYQELNPVGNFAPWEASKLSELERNQVSNSLGQKLLFENKALKVWEIFLQPNERMGFRRISNSYTVTSMCEGLAVSRFSDGSIYLYRFQENDTRFVPPAKNKVIQDLENIGESPIYFHIMEFKSMILALDCDIKSIYKSK</sequence>